<evidence type="ECO:0000313" key="3">
    <source>
        <dbReference type="Proteomes" id="UP000003113"/>
    </source>
</evidence>
<dbReference type="GO" id="GO:0015473">
    <property type="term" value="F:fimbrial usher porin activity"/>
    <property type="evidence" value="ECO:0007669"/>
    <property type="project" value="InterPro"/>
</dbReference>
<organism evidence="2 3">
    <name type="scientific">Achromobacter arsenitoxydans SY8</name>
    <dbReference type="NCBI Taxonomy" id="477184"/>
    <lineage>
        <taxon>Bacteria</taxon>
        <taxon>Pseudomonadati</taxon>
        <taxon>Pseudomonadota</taxon>
        <taxon>Betaproteobacteria</taxon>
        <taxon>Burkholderiales</taxon>
        <taxon>Alcaligenaceae</taxon>
        <taxon>Achromobacter</taxon>
    </lineage>
</organism>
<dbReference type="GO" id="GO:0009297">
    <property type="term" value="P:pilus assembly"/>
    <property type="evidence" value="ECO:0007669"/>
    <property type="project" value="InterPro"/>
</dbReference>
<dbReference type="PATRIC" id="fig|477184.5.peg.3485"/>
<protein>
    <submittedName>
        <fullName evidence="2">Fimbrial biogenesis outer membrane usher protein</fullName>
    </submittedName>
</protein>
<dbReference type="Pfam" id="PF13953">
    <property type="entry name" value="PapC_C"/>
    <property type="match status" value="1"/>
</dbReference>
<evidence type="ECO:0000313" key="2">
    <source>
        <dbReference type="EMBL" id="EHK64923.1"/>
    </source>
</evidence>
<proteinExistence type="predicted"/>
<feature type="domain" description="PapC-like C-terminal" evidence="1">
    <location>
        <begin position="681"/>
        <end position="739"/>
    </location>
</feature>
<dbReference type="PANTHER" id="PTHR30451:SF5">
    <property type="entry name" value="SLR0019 PROTEIN"/>
    <property type="match status" value="1"/>
</dbReference>
<dbReference type="PANTHER" id="PTHR30451">
    <property type="entry name" value="OUTER MEMBRANE USHER PROTEIN"/>
    <property type="match status" value="1"/>
</dbReference>
<dbReference type="EMBL" id="AGUF01000056">
    <property type="protein sequence ID" value="EHK64923.1"/>
    <property type="molecule type" value="Genomic_DNA"/>
</dbReference>
<comment type="caution">
    <text evidence="2">The sequence shown here is derived from an EMBL/GenBank/DDBJ whole genome shotgun (WGS) entry which is preliminary data.</text>
</comment>
<name>H0F9S9_9BURK</name>
<dbReference type="GO" id="GO:0009279">
    <property type="term" value="C:cell outer membrane"/>
    <property type="evidence" value="ECO:0007669"/>
    <property type="project" value="TreeGrafter"/>
</dbReference>
<evidence type="ECO:0000259" key="1">
    <source>
        <dbReference type="Pfam" id="PF13953"/>
    </source>
</evidence>
<dbReference type="Gene3D" id="2.60.40.3110">
    <property type="match status" value="1"/>
</dbReference>
<dbReference type="Pfam" id="PF00577">
    <property type="entry name" value="Usher"/>
    <property type="match status" value="1"/>
</dbReference>
<dbReference type="STRING" id="477184.KYC_17673"/>
<dbReference type="InterPro" id="IPR043142">
    <property type="entry name" value="PapC-like_C_sf"/>
</dbReference>
<gene>
    <name evidence="2" type="ORF">KYC_17673</name>
</gene>
<dbReference type="Proteomes" id="UP000003113">
    <property type="component" value="Unassembled WGS sequence"/>
</dbReference>
<dbReference type="Gene3D" id="2.60.40.2070">
    <property type="match status" value="1"/>
</dbReference>
<dbReference type="Gene3D" id="2.60.40.2610">
    <property type="entry name" value="Outer membrane usher protein FimD, plug domain"/>
    <property type="match status" value="1"/>
</dbReference>
<dbReference type="AlphaFoldDB" id="H0F9S9"/>
<dbReference type="RefSeq" id="WP_008164738.1">
    <property type="nucleotide sequence ID" value="NZ_AGUF01000056.1"/>
</dbReference>
<reference evidence="2 3" key="1">
    <citation type="journal article" date="2012" name="J. Bacteriol.">
        <title>Genome sequence of the highly efficient arsenite-oxidizing bacterium Achromobacter arsenitoxydans SY8.</title>
        <authorList>
            <person name="Li X."/>
            <person name="Hu Y."/>
            <person name="Gong J."/>
            <person name="Lin Y."/>
            <person name="Johnstone L."/>
            <person name="Rensing C."/>
            <person name="Wang G."/>
        </authorList>
    </citation>
    <scope>NUCLEOTIDE SEQUENCE [LARGE SCALE GENOMIC DNA]</scope>
    <source>
        <strain evidence="2 3">SY8</strain>
    </source>
</reference>
<dbReference type="InterPro" id="IPR042186">
    <property type="entry name" value="FimD_plug_dom"/>
</dbReference>
<dbReference type="InterPro" id="IPR000015">
    <property type="entry name" value="Fimb_usher"/>
</dbReference>
<accession>H0F9S9</accession>
<keyword evidence="3" id="KW-1185">Reference proteome</keyword>
<sequence>MLGAPALAADTPDQLVSFGSIAERDVFLEVSINGANTSQLLRFRDAHGRLSVSGAALRSIGVDLSKLGVPDTREVNLDAVAGLRYAYDPAAQSVDIVLPDNLRVPYEVNTRGLPATPMATAGRGLVLNYDAYAQTDYDYRVALYSEQRYFDSNGVFSNSGTAYMGGSAERYVRYDTYWSRSDQETLQTLRLGDTITSSLNWSRSLRVAGIQWGRNFALRPDLVTFPVSSLSASSVVPSAVSLYINGVQQFSGNVPPGPFVVNQIPGITGAGQATLITRDALGRTVSTSVPLYVDTRMLAAGLSSWSVEAGFVRRQFSLRSFDYDNKPVLTASGRYGYSDDLTLEAHTEAAAGLYNAGAGAFVKLGQAGVVSGSLSGSAGSHGGAQVSLGYQYVRPEFSIDTQATRLIGDYGDLGSREDAPVPRQTERVTVALPLGRSQSVAVSYIGYRMPDVPMAKLGSATYTANLHSRVVLTLSAYKDFSQSNSEGVFLGLSLMLGDRTQVGASVGRQAGEDTYSVSAQSSVPYEGGWGWAVQNGRTGGMQVNQGQVQYLGRYGLVAGMVQDYGGRTQASAQATGSVVLMDGTVIPSRRINDSFALVSTDGTPDVAVLHENRKLGRTNGSGYLLVPDLNSYQTNRIAIDPEDLPVDVRLDSTKAVVVPQAGAGVLATFQVEKYAAASVILTTPDGAFLPVGAEVAHVESGNHSVVGYEGLTFVEDLAARNRLRVRGAGVSCVAEFDYTPSDSDPMPTLGPVVCEPLPRRQP</sequence>
<dbReference type="OrthoDB" id="8587at2"/>
<dbReference type="InterPro" id="IPR025949">
    <property type="entry name" value="PapC-like_C"/>
</dbReference>
<dbReference type="eggNOG" id="COG3188">
    <property type="taxonomic scope" value="Bacteria"/>
</dbReference>